<dbReference type="EMBL" id="JAUCMV010000004">
    <property type="protein sequence ID" value="KAK0406950.1"/>
    <property type="molecule type" value="Genomic_DNA"/>
</dbReference>
<keyword evidence="2" id="KW-1185">Reference proteome</keyword>
<dbReference type="Proteomes" id="UP001175271">
    <property type="component" value="Unassembled WGS sequence"/>
</dbReference>
<reference evidence="1" key="1">
    <citation type="submission" date="2023-06" db="EMBL/GenBank/DDBJ databases">
        <title>Genomic analysis of the entomopathogenic nematode Steinernema hermaphroditum.</title>
        <authorList>
            <person name="Schwarz E.M."/>
            <person name="Heppert J.K."/>
            <person name="Baniya A."/>
            <person name="Schwartz H.T."/>
            <person name="Tan C.-H."/>
            <person name="Antoshechkin I."/>
            <person name="Sternberg P.W."/>
            <person name="Goodrich-Blair H."/>
            <person name="Dillman A.R."/>
        </authorList>
    </citation>
    <scope>NUCLEOTIDE SEQUENCE</scope>
    <source>
        <strain evidence="1">PS9179</strain>
        <tissue evidence="1">Whole animal</tissue>
    </source>
</reference>
<comment type="caution">
    <text evidence="1">The sequence shown here is derived from an EMBL/GenBank/DDBJ whole genome shotgun (WGS) entry which is preliminary data.</text>
</comment>
<gene>
    <name evidence="1" type="ORF">QR680_018907</name>
</gene>
<name>A0AA39HKD6_9BILA</name>
<protein>
    <submittedName>
        <fullName evidence="1">Uncharacterized protein</fullName>
    </submittedName>
</protein>
<evidence type="ECO:0000313" key="2">
    <source>
        <dbReference type="Proteomes" id="UP001175271"/>
    </source>
</evidence>
<evidence type="ECO:0000313" key="1">
    <source>
        <dbReference type="EMBL" id="KAK0406950.1"/>
    </source>
</evidence>
<accession>A0AA39HKD6</accession>
<dbReference type="AlphaFoldDB" id="A0AA39HKD6"/>
<sequence length="70" mass="8052">MYEARKFDVSEVTLKVVDALRIFWTKDLSFTEADANSEAVTDSDLDECGLDWIMSIESGLEFKQVRLYPL</sequence>
<organism evidence="1 2">
    <name type="scientific">Steinernema hermaphroditum</name>
    <dbReference type="NCBI Taxonomy" id="289476"/>
    <lineage>
        <taxon>Eukaryota</taxon>
        <taxon>Metazoa</taxon>
        <taxon>Ecdysozoa</taxon>
        <taxon>Nematoda</taxon>
        <taxon>Chromadorea</taxon>
        <taxon>Rhabditida</taxon>
        <taxon>Tylenchina</taxon>
        <taxon>Panagrolaimomorpha</taxon>
        <taxon>Strongyloidoidea</taxon>
        <taxon>Steinernematidae</taxon>
        <taxon>Steinernema</taxon>
    </lineage>
</organism>
<proteinExistence type="predicted"/>